<organism evidence="2">
    <name type="scientific">Cacopsylla melanoneura</name>
    <dbReference type="NCBI Taxonomy" id="428564"/>
    <lineage>
        <taxon>Eukaryota</taxon>
        <taxon>Metazoa</taxon>
        <taxon>Ecdysozoa</taxon>
        <taxon>Arthropoda</taxon>
        <taxon>Hexapoda</taxon>
        <taxon>Insecta</taxon>
        <taxon>Pterygota</taxon>
        <taxon>Neoptera</taxon>
        <taxon>Paraneoptera</taxon>
        <taxon>Hemiptera</taxon>
        <taxon>Sternorrhyncha</taxon>
        <taxon>Psylloidea</taxon>
        <taxon>Psyllidae</taxon>
        <taxon>Psyllinae</taxon>
        <taxon>Cacopsylla</taxon>
    </lineage>
</organism>
<sequence>MYKLNVQFTVSVDLIYFVCMSILISIVVNKVRPNKLTSKQIFLKVTLITKCITVFYFLITILRILNYHNFFIFRTVYKRQFFASCRSYLIIFIFVRNIVGQKTFLSKKSQNWAFFFSKVRGFGMVYSRKFFAETYGFG</sequence>
<dbReference type="EMBL" id="HBUF01287274">
    <property type="protein sequence ID" value="CAG6688546.1"/>
    <property type="molecule type" value="Transcribed_RNA"/>
</dbReference>
<feature type="transmembrane region" description="Helical" evidence="1">
    <location>
        <begin position="81"/>
        <end position="99"/>
    </location>
</feature>
<protein>
    <submittedName>
        <fullName evidence="2">Uncharacterized protein</fullName>
    </submittedName>
</protein>
<keyword evidence="1" id="KW-1133">Transmembrane helix</keyword>
<dbReference type="AlphaFoldDB" id="A0A8D8TK83"/>
<feature type="transmembrane region" description="Helical" evidence="1">
    <location>
        <begin position="6"/>
        <end position="29"/>
    </location>
</feature>
<evidence type="ECO:0000313" key="2">
    <source>
        <dbReference type="EMBL" id="CAG6688546.1"/>
    </source>
</evidence>
<proteinExistence type="predicted"/>
<keyword evidence="1" id="KW-0812">Transmembrane</keyword>
<accession>A0A8D8TK83</accession>
<reference evidence="2" key="1">
    <citation type="submission" date="2021-05" db="EMBL/GenBank/DDBJ databases">
        <authorList>
            <person name="Alioto T."/>
            <person name="Alioto T."/>
            <person name="Gomez Garrido J."/>
        </authorList>
    </citation>
    <scope>NUCLEOTIDE SEQUENCE</scope>
</reference>
<name>A0A8D8TK83_9HEMI</name>
<feature type="transmembrane region" description="Helical" evidence="1">
    <location>
        <begin position="41"/>
        <end position="61"/>
    </location>
</feature>
<keyword evidence="1" id="KW-0472">Membrane</keyword>
<evidence type="ECO:0000256" key="1">
    <source>
        <dbReference type="SAM" id="Phobius"/>
    </source>
</evidence>